<dbReference type="SUPFAM" id="SSF46689">
    <property type="entry name" value="Homeodomain-like"/>
    <property type="match status" value="2"/>
</dbReference>
<feature type="domain" description="HTH araC/xylS-type" evidence="4">
    <location>
        <begin position="211"/>
        <end position="309"/>
    </location>
</feature>
<gene>
    <name evidence="5" type="ORF">MN202_19480</name>
</gene>
<feature type="region of interest" description="Disordered" evidence="3">
    <location>
        <begin position="1"/>
        <end position="21"/>
    </location>
</feature>
<evidence type="ECO:0000313" key="5">
    <source>
        <dbReference type="EMBL" id="MEH8019421.1"/>
    </source>
</evidence>
<reference evidence="5 6" key="1">
    <citation type="journal article" date="2023" name="Ecotoxicol. Environ. Saf.">
        <title>Mercury remediation potential of mercury-resistant strain Rheinheimera metallidurans sp. nov. isolated from a municipal waste dumping site.</title>
        <authorList>
            <person name="Yadav V."/>
            <person name="Manjhi A."/>
            <person name="Vadakedath N."/>
        </authorList>
    </citation>
    <scope>NUCLEOTIDE SEQUENCE [LARGE SCALE GENOMIC DNA]</scope>
    <source>
        <strain evidence="5 6">E-49</strain>
    </source>
</reference>
<evidence type="ECO:0000313" key="6">
    <source>
        <dbReference type="Proteomes" id="UP001375382"/>
    </source>
</evidence>
<evidence type="ECO:0000256" key="2">
    <source>
        <dbReference type="ARBA" id="ARBA00023163"/>
    </source>
</evidence>
<keyword evidence="1" id="KW-0805">Transcription regulation</keyword>
<accession>A0ABU8CBQ3</accession>
<keyword evidence="2" id="KW-0804">Transcription</keyword>
<dbReference type="InterPro" id="IPR009594">
    <property type="entry name" value="Tscrpt_reg_HTH_AraC_N"/>
</dbReference>
<dbReference type="Proteomes" id="UP001375382">
    <property type="component" value="Unassembled WGS sequence"/>
</dbReference>
<protein>
    <submittedName>
        <fullName evidence="5">AraC family transcriptional regulator</fullName>
    </submittedName>
</protein>
<feature type="compositionally biased region" description="Basic and acidic residues" evidence="3">
    <location>
        <begin position="8"/>
        <end position="21"/>
    </location>
</feature>
<dbReference type="Gene3D" id="1.10.10.60">
    <property type="entry name" value="Homeodomain-like"/>
    <property type="match status" value="1"/>
</dbReference>
<dbReference type="EMBL" id="JALAAR010000026">
    <property type="protein sequence ID" value="MEH8019421.1"/>
    <property type="molecule type" value="Genomic_DNA"/>
</dbReference>
<dbReference type="PANTHER" id="PTHR43436">
    <property type="entry name" value="ARAC-FAMILY TRANSCRIPTIONAL REGULATOR"/>
    <property type="match status" value="1"/>
</dbReference>
<dbReference type="InterPro" id="IPR009057">
    <property type="entry name" value="Homeodomain-like_sf"/>
</dbReference>
<organism evidence="5 6">
    <name type="scientific">Rheinheimera muenzenbergensis</name>
    <dbReference type="NCBI Taxonomy" id="1193628"/>
    <lineage>
        <taxon>Bacteria</taxon>
        <taxon>Pseudomonadati</taxon>
        <taxon>Pseudomonadota</taxon>
        <taxon>Gammaproteobacteria</taxon>
        <taxon>Chromatiales</taxon>
        <taxon>Chromatiaceae</taxon>
        <taxon>Rheinheimera</taxon>
    </lineage>
</organism>
<keyword evidence="6" id="KW-1185">Reference proteome</keyword>
<dbReference type="InterPro" id="IPR018060">
    <property type="entry name" value="HTH_AraC"/>
</dbReference>
<dbReference type="SMART" id="SM00342">
    <property type="entry name" value="HTH_ARAC"/>
    <property type="match status" value="1"/>
</dbReference>
<dbReference type="Pfam" id="PF06719">
    <property type="entry name" value="AraC_N"/>
    <property type="match status" value="1"/>
</dbReference>
<dbReference type="Pfam" id="PF12833">
    <property type="entry name" value="HTH_18"/>
    <property type="match status" value="1"/>
</dbReference>
<evidence type="ECO:0000259" key="4">
    <source>
        <dbReference type="PROSITE" id="PS01124"/>
    </source>
</evidence>
<dbReference type="RefSeq" id="WP_335737816.1">
    <property type="nucleotide sequence ID" value="NZ_JALAAR010000026.1"/>
</dbReference>
<dbReference type="PANTHER" id="PTHR43436:SF1">
    <property type="entry name" value="TRANSCRIPTIONAL REGULATORY PROTEIN"/>
    <property type="match status" value="1"/>
</dbReference>
<name>A0ABU8CBQ3_9GAMM</name>
<comment type="caution">
    <text evidence="5">The sequence shown here is derived from an EMBL/GenBank/DDBJ whole genome shotgun (WGS) entry which is preliminary data.</text>
</comment>
<sequence>MTHSTVQHQERHAAPQQDSREALRQQMLQPLLATLTSTGVHESCVPGLRLFRSDAPTSATPTIYEPTLCLLLQGSKQLLLGEELLHYSTLQFLLVPVMLPVSGKIVHASSNEPYIGLSLNLDLRELTELVIDLGDKIPRQPVPARGISIADADLVLLSVFQRILQLLQQPQDIDVMFPLLKRELLYRLLLSRVGGHLREFTLLDSQASRIGKVIDTLRQRYNQPLRIKDLADVAHMSESSLFQSFKAVTSMSPLQFQKQLRLNEARRIMLYEGVEAATASYKVGYESPSQFSREYSRLFGAPPKADVARFRQTL</sequence>
<proteinExistence type="predicted"/>
<dbReference type="PROSITE" id="PS01124">
    <property type="entry name" value="HTH_ARAC_FAMILY_2"/>
    <property type="match status" value="1"/>
</dbReference>
<evidence type="ECO:0000256" key="1">
    <source>
        <dbReference type="ARBA" id="ARBA00023015"/>
    </source>
</evidence>
<evidence type="ECO:0000256" key="3">
    <source>
        <dbReference type="SAM" id="MobiDB-lite"/>
    </source>
</evidence>